<keyword evidence="3" id="KW-1185">Reference proteome</keyword>
<dbReference type="SUPFAM" id="SSF46955">
    <property type="entry name" value="Putative DNA-binding domain"/>
    <property type="match status" value="1"/>
</dbReference>
<name>A0ABW0R4Z3_9BACL</name>
<evidence type="ECO:0000313" key="3">
    <source>
        <dbReference type="Proteomes" id="UP001596108"/>
    </source>
</evidence>
<protein>
    <submittedName>
        <fullName evidence="2">Helix-turn-helix domain-containing protein</fullName>
    </submittedName>
</protein>
<reference evidence="3" key="1">
    <citation type="journal article" date="2019" name="Int. J. Syst. Evol. Microbiol.">
        <title>The Global Catalogue of Microorganisms (GCM) 10K type strain sequencing project: providing services to taxonomists for standard genome sequencing and annotation.</title>
        <authorList>
            <consortium name="The Broad Institute Genomics Platform"/>
            <consortium name="The Broad Institute Genome Sequencing Center for Infectious Disease"/>
            <person name="Wu L."/>
            <person name="Ma J."/>
        </authorList>
    </citation>
    <scope>NUCLEOTIDE SEQUENCE [LARGE SCALE GENOMIC DNA]</scope>
    <source>
        <strain evidence="3">CGMCC 1.18578</strain>
    </source>
</reference>
<dbReference type="InterPro" id="IPR010093">
    <property type="entry name" value="SinI_DNA-bd"/>
</dbReference>
<feature type="domain" description="Helix-turn-helix" evidence="1">
    <location>
        <begin position="6"/>
        <end position="53"/>
    </location>
</feature>
<dbReference type="EMBL" id="JBHSNC010000057">
    <property type="protein sequence ID" value="MFC5532265.1"/>
    <property type="molecule type" value="Genomic_DNA"/>
</dbReference>
<dbReference type="Proteomes" id="UP001596108">
    <property type="component" value="Unassembled WGS sequence"/>
</dbReference>
<dbReference type="RefSeq" id="WP_378114234.1">
    <property type="nucleotide sequence ID" value="NZ_JBHSNC010000057.1"/>
</dbReference>
<gene>
    <name evidence="2" type="ORF">ACFPQ4_22855</name>
</gene>
<dbReference type="NCBIfam" id="TIGR01764">
    <property type="entry name" value="excise"/>
    <property type="match status" value="1"/>
</dbReference>
<evidence type="ECO:0000259" key="1">
    <source>
        <dbReference type="Pfam" id="PF12728"/>
    </source>
</evidence>
<evidence type="ECO:0000313" key="2">
    <source>
        <dbReference type="EMBL" id="MFC5532265.1"/>
    </source>
</evidence>
<dbReference type="InterPro" id="IPR009061">
    <property type="entry name" value="DNA-bd_dom_put_sf"/>
</dbReference>
<comment type="caution">
    <text evidence="2">The sequence shown here is derived from an EMBL/GenBank/DDBJ whole genome shotgun (WGS) entry which is preliminary data.</text>
</comment>
<organism evidence="2 3">
    <name type="scientific">Cohnella yongneupensis</name>
    <dbReference type="NCBI Taxonomy" id="425006"/>
    <lineage>
        <taxon>Bacteria</taxon>
        <taxon>Bacillati</taxon>
        <taxon>Bacillota</taxon>
        <taxon>Bacilli</taxon>
        <taxon>Bacillales</taxon>
        <taxon>Paenibacillaceae</taxon>
        <taxon>Cohnella</taxon>
    </lineage>
</organism>
<proteinExistence type="predicted"/>
<dbReference type="InterPro" id="IPR041657">
    <property type="entry name" value="HTH_17"/>
</dbReference>
<accession>A0ABW0R4Z3</accession>
<dbReference type="Pfam" id="PF12728">
    <property type="entry name" value="HTH_17"/>
    <property type="match status" value="1"/>
</dbReference>
<sequence>MSKNTLTVIEVADLLGVSTTTIYALVRERTIPFFRIRNRIFFRLESINDWIAQLEGTAVNNQ</sequence>